<keyword evidence="1" id="KW-0812">Transmembrane</keyword>
<name>A0A7W6J403_9HYPH</name>
<comment type="caution">
    <text evidence="3">The sequence shown here is derived from an EMBL/GenBank/DDBJ whole genome shotgun (WGS) entry which is preliminary data.</text>
</comment>
<dbReference type="InterPro" id="IPR036465">
    <property type="entry name" value="vWFA_dom_sf"/>
</dbReference>
<dbReference type="InterPro" id="IPR028087">
    <property type="entry name" value="Tad_N"/>
</dbReference>
<keyword evidence="1" id="KW-1133">Transmembrane helix</keyword>
<evidence type="ECO:0000259" key="2">
    <source>
        <dbReference type="Pfam" id="PF13400"/>
    </source>
</evidence>
<evidence type="ECO:0000313" key="3">
    <source>
        <dbReference type="EMBL" id="MBB4064361.1"/>
    </source>
</evidence>
<evidence type="ECO:0000313" key="4">
    <source>
        <dbReference type="Proteomes" id="UP000528286"/>
    </source>
</evidence>
<dbReference type="AlphaFoldDB" id="A0A7W6J403"/>
<dbReference type="RefSeq" id="WP_183365588.1">
    <property type="nucleotide sequence ID" value="NZ_JACIEZ010000002.1"/>
</dbReference>
<feature type="transmembrane region" description="Helical" evidence="1">
    <location>
        <begin position="21"/>
        <end position="43"/>
    </location>
</feature>
<dbReference type="SUPFAM" id="SSF53300">
    <property type="entry name" value="vWA-like"/>
    <property type="match status" value="1"/>
</dbReference>
<evidence type="ECO:0000256" key="1">
    <source>
        <dbReference type="SAM" id="Phobius"/>
    </source>
</evidence>
<feature type="domain" description="Putative Flp pilus-assembly TadG-like N-terminal" evidence="2">
    <location>
        <begin position="22"/>
        <end position="64"/>
    </location>
</feature>
<protein>
    <submittedName>
        <fullName evidence="3">Type II secretory pathway pseudopilin PulG</fullName>
    </submittedName>
</protein>
<dbReference type="Pfam" id="PF13400">
    <property type="entry name" value="Tad"/>
    <property type="match status" value="1"/>
</dbReference>
<reference evidence="3 4" key="1">
    <citation type="submission" date="2020-08" db="EMBL/GenBank/DDBJ databases">
        <title>Genomic Encyclopedia of Type Strains, Phase IV (KMG-IV): sequencing the most valuable type-strain genomes for metagenomic binning, comparative biology and taxonomic classification.</title>
        <authorList>
            <person name="Goeker M."/>
        </authorList>
    </citation>
    <scope>NUCLEOTIDE SEQUENCE [LARGE SCALE GENOMIC DNA]</scope>
    <source>
        <strain evidence="3 4">DSM 29853</strain>
    </source>
</reference>
<sequence>MAGCIRRMLALSLRGYLQDRRGNFGILTAFLMPVLLFTVGMAVEVSKALEVRTNLQEMADAAALQTATRLGGAREELADDAIPRVANAFFSAQAERAYSDGSVRVEAEPRVIDRGSDYVVEVGYRAQIATWFLRLLGYDDITVTGVAEATVSRPGYADLHILIDNSPSMGIPPTLEDVARLLTVIRTSARALNLQDTAGCEFACHVTSEEEGPSQDYLPVARAAGIPLRIDLVRSGVRDIVDLFQSNHLLKDRFRFNLYSLGRTMSGTLQNPLLQLTQSETEPDRLISALEEIALMGVEDADLGPALGATRLTDAIDALERRIPPSGDGRDPAHRRQMVLILSDGLQDGPQYRPCSGAVFGPRCLQAVAAAPCRLLKEKGVTVATIHLDYYRLLRGSFFSRYVLPSVIQSGDAMSACASPGFSMKLDFGEHIPTNMVNLFVQMTANPHLTQ</sequence>
<accession>A0A7W6J403</accession>
<gene>
    <name evidence="3" type="ORF">GGR23_001538</name>
</gene>
<dbReference type="Gene3D" id="3.40.50.410">
    <property type="entry name" value="von Willebrand factor, type A domain"/>
    <property type="match status" value="1"/>
</dbReference>
<dbReference type="EMBL" id="JACIEZ010000002">
    <property type="protein sequence ID" value="MBB4064361.1"/>
    <property type="molecule type" value="Genomic_DNA"/>
</dbReference>
<keyword evidence="4" id="KW-1185">Reference proteome</keyword>
<dbReference type="Proteomes" id="UP000528286">
    <property type="component" value="Unassembled WGS sequence"/>
</dbReference>
<proteinExistence type="predicted"/>
<keyword evidence="1" id="KW-0472">Membrane</keyword>
<organism evidence="3 4">
    <name type="scientific">Gellertiella hungarica</name>
    <dbReference type="NCBI Taxonomy" id="1572859"/>
    <lineage>
        <taxon>Bacteria</taxon>
        <taxon>Pseudomonadati</taxon>
        <taxon>Pseudomonadota</taxon>
        <taxon>Alphaproteobacteria</taxon>
        <taxon>Hyphomicrobiales</taxon>
        <taxon>Rhizobiaceae</taxon>
        <taxon>Gellertiella</taxon>
    </lineage>
</organism>